<proteinExistence type="predicted"/>
<sequence>MTWSWRFVQGDGTPVPEDELAAPGFPTRSDAETWIGEQWRSLRSNGVDSVLLLEDDHEVYGPMRLDPTA</sequence>
<dbReference type="Proteomes" id="UP000293638">
    <property type="component" value="Unassembled WGS sequence"/>
</dbReference>
<organism evidence="1 2">
    <name type="scientific">Motilibacter rhizosphaerae</name>
    <dbReference type="NCBI Taxonomy" id="598652"/>
    <lineage>
        <taxon>Bacteria</taxon>
        <taxon>Bacillati</taxon>
        <taxon>Actinomycetota</taxon>
        <taxon>Actinomycetes</taxon>
        <taxon>Motilibacterales</taxon>
        <taxon>Motilibacteraceae</taxon>
        <taxon>Motilibacter</taxon>
    </lineage>
</organism>
<gene>
    <name evidence="1" type="ORF">EV189_1343</name>
</gene>
<dbReference type="AlphaFoldDB" id="A0A4Q7NR84"/>
<keyword evidence="2" id="KW-1185">Reference proteome</keyword>
<comment type="caution">
    <text evidence="1">The sequence shown here is derived from an EMBL/GenBank/DDBJ whole genome shotgun (WGS) entry which is preliminary data.</text>
</comment>
<protein>
    <submittedName>
        <fullName evidence="1">Uncharacterized protein</fullName>
    </submittedName>
</protein>
<dbReference type="OrthoDB" id="3214648at2"/>
<evidence type="ECO:0000313" key="1">
    <source>
        <dbReference type="EMBL" id="RZS89576.1"/>
    </source>
</evidence>
<dbReference type="EMBL" id="SGXD01000002">
    <property type="protein sequence ID" value="RZS89576.1"/>
    <property type="molecule type" value="Genomic_DNA"/>
</dbReference>
<evidence type="ECO:0000313" key="2">
    <source>
        <dbReference type="Proteomes" id="UP000293638"/>
    </source>
</evidence>
<accession>A0A4Q7NR84</accession>
<reference evidence="1 2" key="1">
    <citation type="submission" date="2019-02" db="EMBL/GenBank/DDBJ databases">
        <title>Genomic Encyclopedia of Type Strains, Phase IV (KMG-IV): sequencing the most valuable type-strain genomes for metagenomic binning, comparative biology and taxonomic classification.</title>
        <authorList>
            <person name="Goeker M."/>
        </authorList>
    </citation>
    <scope>NUCLEOTIDE SEQUENCE [LARGE SCALE GENOMIC DNA]</scope>
    <source>
        <strain evidence="1 2">DSM 45622</strain>
    </source>
</reference>
<name>A0A4Q7NR84_9ACTN</name>
<dbReference type="RefSeq" id="WP_130492168.1">
    <property type="nucleotide sequence ID" value="NZ_SGXD01000002.1"/>
</dbReference>